<keyword evidence="2" id="KW-1185">Reference proteome</keyword>
<dbReference type="Gene3D" id="2.60.120.1140">
    <property type="entry name" value="Protein of unknown function DUF192"/>
    <property type="match status" value="1"/>
</dbReference>
<organism evidence="1 2">
    <name type="scientific">Pseudooceanicola algae</name>
    <dbReference type="NCBI Taxonomy" id="1537215"/>
    <lineage>
        <taxon>Bacteria</taxon>
        <taxon>Pseudomonadati</taxon>
        <taxon>Pseudomonadota</taxon>
        <taxon>Alphaproteobacteria</taxon>
        <taxon>Rhodobacterales</taxon>
        <taxon>Paracoccaceae</taxon>
        <taxon>Pseudooceanicola</taxon>
    </lineage>
</organism>
<accession>A0A418SF48</accession>
<gene>
    <name evidence="1" type="ORF">PSAL_010610</name>
</gene>
<dbReference type="EMBL" id="CP060436">
    <property type="protein sequence ID" value="QPM89832.1"/>
    <property type="molecule type" value="Genomic_DNA"/>
</dbReference>
<dbReference type="AlphaFoldDB" id="A0A418SF48"/>
<sequence>MYQFKPMPSPAAPLIAALRGLAFGVVALILMPQGADAQEQCRDDRVEIRSENGVSRFRVELAQTPQERATGLMHRDSMATGAGMFFIFQAPHSASFWMHDTLIPLDILFIDPTGRVNVIQTGQPLDDTSLPGGPNVQYVLEINGGLSDRMGIAPGDVLRHPALDPTLAAWPCAEAPADADDAAPAKE</sequence>
<dbReference type="InterPro" id="IPR038695">
    <property type="entry name" value="Saro_0823-like_sf"/>
</dbReference>
<dbReference type="InterPro" id="IPR003795">
    <property type="entry name" value="DUF192"/>
</dbReference>
<dbReference type="RefSeq" id="WP_231388623.1">
    <property type="nucleotide sequence ID" value="NZ_CP060436.1"/>
</dbReference>
<protein>
    <recommendedName>
        <fullName evidence="3">ACR</fullName>
    </recommendedName>
</protein>
<dbReference type="Pfam" id="PF02643">
    <property type="entry name" value="DUF192"/>
    <property type="match status" value="1"/>
</dbReference>
<evidence type="ECO:0000313" key="1">
    <source>
        <dbReference type="EMBL" id="QPM89832.1"/>
    </source>
</evidence>
<reference evidence="1 2" key="1">
    <citation type="submission" date="2020-08" db="EMBL/GenBank/DDBJ databases">
        <title>Genome sequence of Rhodobacteraceae bacterium Lw-13e.</title>
        <authorList>
            <person name="Poehlein A."/>
            <person name="Wolter L."/>
            <person name="Daniel R."/>
            <person name="Brinkhoff T."/>
        </authorList>
    </citation>
    <scope>NUCLEOTIDE SEQUENCE [LARGE SCALE GENOMIC DNA]</scope>
    <source>
        <strain evidence="1 2">Lw-13e</strain>
    </source>
</reference>
<name>A0A418SF48_9RHOB</name>
<dbReference type="Proteomes" id="UP000283786">
    <property type="component" value="Chromosome"/>
</dbReference>
<evidence type="ECO:0008006" key="3">
    <source>
        <dbReference type="Google" id="ProtNLM"/>
    </source>
</evidence>
<dbReference type="KEGG" id="palw:PSAL_010610"/>
<dbReference type="PANTHER" id="PTHR37953">
    <property type="entry name" value="UPF0127 PROTEIN MJ1496"/>
    <property type="match status" value="1"/>
</dbReference>
<dbReference type="PANTHER" id="PTHR37953:SF1">
    <property type="entry name" value="UPF0127 PROTEIN MJ1496"/>
    <property type="match status" value="1"/>
</dbReference>
<proteinExistence type="predicted"/>
<evidence type="ECO:0000313" key="2">
    <source>
        <dbReference type="Proteomes" id="UP000283786"/>
    </source>
</evidence>